<keyword evidence="3" id="KW-1185">Reference proteome</keyword>
<comment type="caution">
    <text evidence="2">The sequence shown here is derived from an EMBL/GenBank/DDBJ whole genome shotgun (WGS) entry which is preliminary data.</text>
</comment>
<protein>
    <submittedName>
        <fullName evidence="2">Uncharacterized protein</fullName>
    </submittedName>
</protein>
<gene>
    <name evidence="2" type="ORF">BpHYR1_054495</name>
</gene>
<sequence length="113" mass="13800">MDTKSQTKCSEILSLEWQMFEGTHRQKITRLNLENCCKLDRKYQNINFKEHLRKFERKIFQKINLKKRIRKFQMAKFIFYKLYYIKVVNMITFPLIFSHIEIAEISKRSGGET</sequence>
<dbReference type="Proteomes" id="UP000276133">
    <property type="component" value="Unassembled WGS sequence"/>
</dbReference>
<organism evidence="2 3">
    <name type="scientific">Brachionus plicatilis</name>
    <name type="common">Marine rotifer</name>
    <name type="synonym">Brachionus muelleri</name>
    <dbReference type="NCBI Taxonomy" id="10195"/>
    <lineage>
        <taxon>Eukaryota</taxon>
        <taxon>Metazoa</taxon>
        <taxon>Spiralia</taxon>
        <taxon>Gnathifera</taxon>
        <taxon>Rotifera</taxon>
        <taxon>Eurotatoria</taxon>
        <taxon>Monogononta</taxon>
        <taxon>Pseudotrocha</taxon>
        <taxon>Ploima</taxon>
        <taxon>Brachionidae</taxon>
        <taxon>Brachionus</taxon>
    </lineage>
</organism>
<keyword evidence="1" id="KW-0472">Membrane</keyword>
<accession>A0A3M7S7N1</accession>
<keyword evidence="1" id="KW-0812">Transmembrane</keyword>
<proteinExistence type="predicted"/>
<keyword evidence="1" id="KW-1133">Transmembrane helix</keyword>
<name>A0A3M7S7N1_BRAPC</name>
<dbReference type="EMBL" id="REGN01001895">
    <property type="protein sequence ID" value="RNA31781.1"/>
    <property type="molecule type" value="Genomic_DNA"/>
</dbReference>
<evidence type="ECO:0000313" key="2">
    <source>
        <dbReference type="EMBL" id="RNA31781.1"/>
    </source>
</evidence>
<reference evidence="2 3" key="1">
    <citation type="journal article" date="2018" name="Sci. Rep.">
        <title>Genomic signatures of local adaptation to the degree of environmental predictability in rotifers.</title>
        <authorList>
            <person name="Franch-Gras L."/>
            <person name="Hahn C."/>
            <person name="Garcia-Roger E.M."/>
            <person name="Carmona M.J."/>
            <person name="Serra M."/>
            <person name="Gomez A."/>
        </authorList>
    </citation>
    <scope>NUCLEOTIDE SEQUENCE [LARGE SCALE GENOMIC DNA]</scope>
    <source>
        <strain evidence="2">HYR1</strain>
    </source>
</reference>
<feature type="transmembrane region" description="Helical" evidence="1">
    <location>
        <begin position="77"/>
        <end position="97"/>
    </location>
</feature>
<evidence type="ECO:0000256" key="1">
    <source>
        <dbReference type="SAM" id="Phobius"/>
    </source>
</evidence>
<evidence type="ECO:0000313" key="3">
    <source>
        <dbReference type="Proteomes" id="UP000276133"/>
    </source>
</evidence>
<dbReference type="AlphaFoldDB" id="A0A3M7S7N1"/>